<dbReference type="Pfam" id="PF08534">
    <property type="entry name" value="Redoxin"/>
    <property type="match status" value="1"/>
</dbReference>
<comment type="caution">
    <text evidence="3">The sequence shown here is derived from an EMBL/GenBank/DDBJ whole genome shotgun (WGS) entry which is preliminary data.</text>
</comment>
<dbReference type="InterPro" id="IPR013740">
    <property type="entry name" value="Redoxin"/>
</dbReference>
<evidence type="ECO:0000313" key="4">
    <source>
        <dbReference type="Proteomes" id="UP000229344"/>
    </source>
</evidence>
<dbReference type="Pfam" id="PF17991">
    <property type="entry name" value="Thioredoxin_10"/>
    <property type="match status" value="1"/>
</dbReference>
<keyword evidence="1" id="KW-1133">Transmembrane helix</keyword>
<dbReference type="EMBL" id="PFBI01000006">
    <property type="protein sequence ID" value="PIR84357.1"/>
    <property type="molecule type" value="Genomic_DNA"/>
</dbReference>
<evidence type="ECO:0000256" key="1">
    <source>
        <dbReference type="SAM" id="Phobius"/>
    </source>
</evidence>
<feature type="transmembrane region" description="Helical" evidence="1">
    <location>
        <begin position="197"/>
        <end position="213"/>
    </location>
</feature>
<reference evidence="4" key="1">
    <citation type="submission" date="2017-09" db="EMBL/GenBank/DDBJ databases">
        <title>Depth-based differentiation of microbial function through sediment-hosted aquifers and enrichment of novel symbionts in the deep terrestrial subsurface.</title>
        <authorList>
            <person name="Probst A.J."/>
            <person name="Ladd B."/>
            <person name="Jarett J.K."/>
            <person name="Geller-Mcgrath D.E."/>
            <person name="Sieber C.M.K."/>
            <person name="Emerson J.B."/>
            <person name="Anantharaman K."/>
            <person name="Thomas B.C."/>
            <person name="Malmstrom R."/>
            <person name="Stieglmeier M."/>
            <person name="Klingl A."/>
            <person name="Woyke T."/>
            <person name="Ryan C.M."/>
            <person name="Banfield J.F."/>
        </authorList>
    </citation>
    <scope>NUCLEOTIDE SEQUENCE [LARGE SCALE GENOMIC DNA]</scope>
</reference>
<dbReference type="InterPro" id="IPR050553">
    <property type="entry name" value="Thioredoxin_ResA/DsbE_sf"/>
</dbReference>
<accession>A0A2H0UD92</accession>
<dbReference type="GO" id="GO:0016491">
    <property type="term" value="F:oxidoreductase activity"/>
    <property type="evidence" value="ECO:0007669"/>
    <property type="project" value="InterPro"/>
</dbReference>
<protein>
    <submittedName>
        <fullName evidence="3">Cytochrome C biogenesis protein</fullName>
    </submittedName>
</protein>
<dbReference type="PANTHER" id="PTHR42852">
    <property type="entry name" value="THIOL:DISULFIDE INTERCHANGE PROTEIN DSBE"/>
    <property type="match status" value="1"/>
</dbReference>
<dbReference type="Gene3D" id="2.60.120.260">
    <property type="entry name" value="Galactose-binding domain-like"/>
    <property type="match status" value="1"/>
</dbReference>
<feature type="transmembrane region" description="Helical" evidence="1">
    <location>
        <begin position="72"/>
        <end position="93"/>
    </location>
</feature>
<evidence type="ECO:0000259" key="2">
    <source>
        <dbReference type="PROSITE" id="PS51352"/>
    </source>
</evidence>
<feature type="transmembrane region" description="Helical" evidence="1">
    <location>
        <begin position="157"/>
        <end position="177"/>
    </location>
</feature>
<keyword evidence="1" id="KW-0472">Membrane</keyword>
<dbReference type="InterPro" id="IPR036249">
    <property type="entry name" value="Thioredoxin-like_sf"/>
</dbReference>
<name>A0A2H0UD92_9BACT</name>
<evidence type="ECO:0000313" key="3">
    <source>
        <dbReference type="EMBL" id="PIR84357.1"/>
    </source>
</evidence>
<dbReference type="InterPro" id="IPR013766">
    <property type="entry name" value="Thioredoxin_domain"/>
</dbReference>
<dbReference type="InterPro" id="IPR041017">
    <property type="entry name" value="Thioredoxin_10"/>
</dbReference>
<dbReference type="PROSITE" id="PS51352">
    <property type="entry name" value="THIOREDOXIN_2"/>
    <property type="match status" value="1"/>
</dbReference>
<dbReference type="InterPro" id="IPR039447">
    <property type="entry name" value="UreH-like_TM_dom"/>
</dbReference>
<dbReference type="Gene3D" id="3.40.30.10">
    <property type="entry name" value="Glutaredoxin"/>
    <property type="match status" value="1"/>
</dbReference>
<dbReference type="SUPFAM" id="SSF52833">
    <property type="entry name" value="Thioredoxin-like"/>
    <property type="match status" value="1"/>
</dbReference>
<feature type="transmembrane region" description="Helical" evidence="1">
    <location>
        <begin position="123"/>
        <end position="145"/>
    </location>
</feature>
<dbReference type="Proteomes" id="UP000229344">
    <property type="component" value="Unassembled WGS sequence"/>
</dbReference>
<proteinExistence type="predicted"/>
<feature type="domain" description="Thioredoxin" evidence="2">
    <location>
        <begin position="235"/>
        <end position="402"/>
    </location>
</feature>
<feature type="transmembrane region" description="Helical" evidence="1">
    <location>
        <begin position="41"/>
        <end position="60"/>
    </location>
</feature>
<sequence length="571" mass="62162">MTFLIISFIAGLLTVLAPCVLPLLPVVVGSAASGRSRNTPYIVVGSLALSIIAFTYILKVSTAFIMIPPQTWMYLSGGILTIFGLTLLFPALWGNIPGIAKLSSNSNKVLGAGYQKKSFWGDVIIGASLGPIFSTCSPTYFVILASVLPASFLLGTIYLLAYVLGLSIVLLLIAMLGERFASKLGVLSDPHSSFKKVLGALFIILGLLIVFGIEKKIETAILDSGFFDITKIEQRLLQQNDPNVSESQGTNGNSYQTQPYVEIVNPSGFVNTDGAPIALSDYVGKKVILVDFMTYSCINCQRTFPYMAAWYEKYKDEGLIIVGIHTPEFAFEKNIDNVRAAMEKFGITYPVVLDNDYATWGAYGNQYWPRKYLIDINGTIVYDHIGEGDYAETEMKIQELLKERASVLGMDSMSDRSLAATNITEVKTQSNSPETYFGSLRNEYLGNGKAGLSGEQQFTQPQTPGLNTLYLGGTWNIQREYASGGAGSSVLYKYAAKDVYIVAESDSGAEIEVWQDGKRVDAAGGDDVVSGSVTVKGSQLYKLIHNARAEGHTLELRVKSGTVRLYAFTFG</sequence>
<organism evidence="3 4">
    <name type="scientific">Candidatus Kaiserbacteria bacterium CG10_big_fil_rev_8_21_14_0_10_47_16</name>
    <dbReference type="NCBI Taxonomy" id="1974608"/>
    <lineage>
        <taxon>Bacteria</taxon>
        <taxon>Candidatus Kaiseribacteriota</taxon>
    </lineage>
</organism>
<dbReference type="PANTHER" id="PTHR42852:SF13">
    <property type="entry name" value="PROTEIN DIPZ"/>
    <property type="match status" value="1"/>
</dbReference>
<gene>
    <name evidence="3" type="ORF">COU16_02065</name>
</gene>
<dbReference type="Pfam" id="PF13386">
    <property type="entry name" value="DsbD_2"/>
    <property type="match status" value="1"/>
</dbReference>
<keyword evidence="1" id="KW-0812">Transmembrane</keyword>
<dbReference type="AlphaFoldDB" id="A0A2H0UD92"/>